<dbReference type="InterPro" id="IPR026444">
    <property type="entry name" value="Secre_tail"/>
</dbReference>
<dbReference type="KEGG" id="nib:GU926_00600"/>
<evidence type="ECO:0000313" key="3">
    <source>
        <dbReference type="Proteomes" id="UP000464214"/>
    </source>
</evidence>
<accession>A0A6P1NWL4</accession>
<gene>
    <name evidence="2" type="ORF">GU926_00600</name>
</gene>
<sequence length="498" mass="54077">MKKNLLFILVLSVLIGFKAVAQITTLPLGDGEYKSVTSLTPLPISTNTADKPQSKIWSHAGKFWTILANEEGTFLWKLDGTTWSKMLTVSAGALARVDCKVVGEVVHVLLYRGDNESYLYSLEYDAAASNYKLWSQRTARAAFTLGQGGETATLDIDNAGRMWIAYDTPGEMNVRWSDSPYSTWSDPIVVASRIAEDDICGIIALPTQNKIAVFWSNQRTESFGMKTHITGASPTTWSEDELPASQYAQHVGAGFADDHINMAVASDGTLYCAVKTGYDTPGYDKLALLVRRPNGTWDSPYQVTELEGTRPIVLLNETIGRIRVVYTSHESGGDILYKESAIGTISFGPANTLLKGMYNYASSTKANHGTESVIIATDVSTTDWKAAGVLVTDPASVVTGNLDWNSGKNTHLTGLQAFPNPFSSTATLRFSLLQNSHYAASLYDSRGVKIRPLGNGRATKGTEITLPIDGASLSPGLYFIRLTTESGTVTTRMVHSIH</sequence>
<reference evidence="2 3" key="1">
    <citation type="submission" date="2020-01" db="EMBL/GenBank/DDBJ databases">
        <authorList>
            <person name="Kim M."/>
        </authorList>
    </citation>
    <scope>NUCLEOTIDE SEQUENCE [LARGE SCALE GENOMIC DNA]</scope>
    <source>
        <strain evidence="2 3">BT10</strain>
    </source>
</reference>
<dbReference type="EMBL" id="CP047897">
    <property type="protein sequence ID" value="QHL86021.1"/>
    <property type="molecule type" value="Genomic_DNA"/>
</dbReference>
<keyword evidence="3" id="KW-1185">Reference proteome</keyword>
<feature type="domain" description="Secretion system C-terminal sorting" evidence="1">
    <location>
        <begin position="418"/>
        <end position="493"/>
    </location>
</feature>
<dbReference type="AlphaFoldDB" id="A0A6P1NWL4"/>
<name>A0A6P1NWL4_9BACT</name>
<dbReference type="RefSeq" id="WP_160688019.1">
    <property type="nucleotide sequence ID" value="NZ_CP047897.1"/>
</dbReference>
<dbReference type="Pfam" id="PF18962">
    <property type="entry name" value="Por_Secre_tail"/>
    <property type="match status" value="1"/>
</dbReference>
<organism evidence="2 3">
    <name type="scientific">Nibribacter ruber</name>
    <dbReference type="NCBI Taxonomy" id="2698458"/>
    <lineage>
        <taxon>Bacteria</taxon>
        <taxon>Pseudomonadati</taxon>
        <taxon>Bacteroidota</taxon>
        <taxon>Cytophagia</taxon>
        <taxon>Cytophagales</taxon>
        <taxon>Hymenobacteraceae</taxon>
        <taxon>Nibribacter</taxon>
    </lineage>
</organism>
<dbReference type="NCBIfam" id="TIGR04183">
    <property type="entry name" value="Por_Secre_tail"/>
    <property type="match status" value="1"/>
</dbReference>
<dbReference type="SUPFAM" id="SSF89372">
    <property type="entry name" value="Fucose-specific lectin"/>
    <property type="match status" value="1"/>
</dbReference>
<evidence type="ECO:0000259" key="1">
    <source>
        <dbReference type="Pfam" id="PF18962"/>
    </source>
</evidence>
<evidence type="ECO:0000313" key="2">
    <source>
        <dbReference type="EMBL" id="QHL86021.1"/>
    </source>
</evidence>
<protein>
    <submittedName>
        <fullName evidence="2">T9SS type A sorting domain-containing protein</fullName>
    </submittedName>
</protein>
<proteinExistence type="predicted"/>
<dbReference type="Proteomes" id="UP000464214">
    <property type="component" value="Chromosome"/>
</dbReference>